<comment type="caution">
    <text evidence="1">The sequence shown here is derived from an EMBL/GenBank/DDBJ whole genome shotgun (WGS) entry which is preliminary data.</text>
</comment>
<reference evidence="1" key="1">
    <citation type="journal article" date="2022" name="Int. J. Mol. Sci.">
        <title>Draft Genome of Tanacetum Coccineum: Genomic Comparison of Closely Related Tanacetum-Family Plants.</title>
        <authorList>
            <person name="Yamashiro T."/>
            <person name="Shiraishi A."/>
            <person name="Nakayama K."/>
            <person name="Satake H."/>
        </authorList>
    </citation>
    <scope>NUCLEOTIDE SEQUENCE</scope>
</reference>
<keyword evidence="2" id="KW-1185">Reference proteome</keyword>
<sequence>MVFWYFILGRPLTNPCLASSSIVPKFKWDNLRCHNQDLVFEALDKRKIGEDFNISSNESVYKLVSLKPVSRSAPSKLRTKQSLHIINPRNCDISDLIVTIPYNLCNLINTKSGGSLKLVNKVDKLRALSGHVLGATQVQVPEDDLDDLQWTREEDGEFETVDP</sequence>
<dbReference type="EMBL" id="BQNB010008504">
    <property type="protein sequence ID" value="GJS50281.1"/>
    <property type="molecule type" value="Genomic_DNA"/>
</dbReference>
<evidence type="ECO:0000313" key="2">
    <source>
        <dbReference type="Proteomes" id="UP001151760"/>
    </source>
</evidence>
<protein>
    <submittedName>
        <fullName evidence="1">Uncharacterized protein</fullName>
    </submittedName>
</protein>
<accession>A0ABQ4WBN3</accession>
<evidence type="ECO:0000313" key="1">
    <source>
        <dbReference type="EMBL" id="GJS50281.1"/>
    </source>
</evidence>
<reference evidence="1" key="2">
    <citation type="submission" date="2022-01" db="EMBL/GenBank/DDBJ databases">
        <authorList>
            <person name="Yamashiro T."/>
            <person name="Shiraishi A."/>
            <person name="Satake H."/>
            <person name="Nakayama K."/>
        </authorList>
    </citation>
    <scope>NUCLEOTIDE SEQUENCE</scope>
</reference>
<proteinExistence type="predicted"/>
<organism evidence="1 2">
    <name type="scientific">Tanacetum coccineum</name>
    <dbReference type="NCBI Taxonomy" id="301880"/>
    <lineage>
        <taxon>Eukaryota</taxon>
        <taxon>Viridiplantae</taxon>
        <taxon>Streptophyta</taxon>
        <taxon>Embryophyta</taxon>
        <taxon>Tracheophyta</taxon>
        <taxon>Spermatophyta</taxon>
        <taxon>Magnoliopsida</taxon>
        <taxon>eudicotyledons</taxon>
        <taxon>Gunneridae</taxon>
        <taxon>Pentapetalae</taxon>
        <taxon>asterids</taxon>
        <taxon>campanulids</taxon>
        <taxon>Asterales</taxon>
        <taxon>Asteraceae</taxon>
        <taxon>Asteroideae</taxon>
        <taxon>Anthemideae</taxon>
        <taxon>Anthemidinae</taxon>
        <taxon>Tanacetum</taxon>
    </lineage>
</organism>
<name>A0ABQ4WBN3_9ASTR</name>
<gene>
    <name evidence="1" type="ORF">Tco_0600402</name>
</gene>
<dbReference type="Proteomes" id="UP001151760">
    <property type="component" value="Unassembled WGS sequence"/>
</dbReference>